<dbReference type="InterPro" id="IPR008906">
    <property type="entry name" value="HATC_C_dom"/>
</dbReference>
<evidence type="ECO:0000313" key="3">
    <source>
        <dbReference type="EMBL" id="ESN99110.1"/>
    </source>
</evidence>
<evidence type="ECO:0000313" key="5">
    <source>
        <dbReference type="EnsemblMetazoa" id="HelroP153671"/>
    </source>
</evidence>
<dbReference type="PANTHER" id="PTHR46289:SF17">
    <property type="entry name" value="HAT C-TERMINAL DIMERISATION DOMAIN-CONTAINING PROTEIN"/>
    <property type="match status" value="1"/>
</dbReference>
<dbReference type="OMA" id="RVHVTIA"/>
<dbReference type="InterPro" id="IPR052958">
    <property type="entry name" value="IFN-induced_PKR_regulator"/>
</dbReference>
<dbReference type="RefSeq" id="XP_009023010.1">
    <property type="nucleotide sequence ID" value="XM_009024762.1"/>
</dbReference>
<reference evidence="4" key="3">
    <citation type="submission" date="2015-06" db="UniProtKB">
        <authorList>
            <consortium name="EnsemblMetazoa"/>
        </authorList>
    </citation>
    <scope>IDENTIFICATION</scope>
</reference>
<proteinExistence type="predicted"/>
<dbReference type="InParanoid" id="T1EL34"/>
<dbReference type="GeneID" id="20197284"/>
<sequence>IFVTIPTTSATAERSFSGLRRLKTYLRSTMGQKRLNSVSLLHFHKDVANEMDLDSIINEFIQRNDQRKS</sequence>
<evidence type="ECO:0000259" key="1">
    <source>
        <dbReference type="Pfam" id="PF05699"/>
    </source>
</evidence>
<protein>
    <recommendedName>
        <fullName evidence="1">HAT C-terminal dimerisation domain-containing protein</fullName>
    </recommendedName>
</protein>
<dbReference type="GO" id="GO:0046983">
    <property type="term" value="F:protein dimerization activity"/>
    <property type="evidence" value="ECO:0007669"/>
    <property type="project" value="InterPro"/>
</dbReference>
<dbReference type="Pfam" id="PF05699">
    <property type="entry name" value="Dimer_Tnp_hAT"/>
    <property type="match status" value="1"/>
</dbReference>
<dbReference type="RefSeq" id="XP_009029967.1">
    <property type="nucleotide sequence ID" value="XM_009031719.1"/>
</dbReference>
<accession>T1EL34</accession>
<dbReference type="EMBL" id="KB097143">
    <property type="protein sequence ID" value="ESN99110.1"/>
    <property type="molecule type" value="Genomic_DNA"/>
</dbReference>
<dbReference type="CTD" id="20197358"/>
<evidence type="ECO:0000313" key="6">
    <source>
        <dbReference type="Proteomes" id="UP000015101"/>
    </source>
</evidence>
<dbReference type="EMBL" id="KB097687">
    <property type="protein sequence ID" value="ESN91890.1"/>
    <property type="molecule type" value="Genomic_DNA"/>
</dbReference>
<dbReference type="CTD" id="20197284"/>
<dbReference type="KEGG" id="hro:HELRODRAFT_153671"/>
<dbReference type="EMBL" id="AMQM01001117">
    <property type="status" value="NOT_ANNOTATED_CDS"/>
    <property type="molecule type" value="Genomic_DNA"/>
</dbReference>
<reference evidence="2 6" key="2">
    <citation type="journal article" date="2013" name="Nature">
        <title>Insights into bilaterian evolution from three spiralian genomes.</title>
        <authorList>
            <person name="Simakov O."/>
            <person name="Marletaz F."/>
            <person name="Cho S.J."/>
            <person name="Edsinger-Gonzales E."/>
            <person name="Havlak P."/>
            <person name="Hellsten U."/>
            <person name="Kuo D.H."/>
            <person name="Larsson T."/>
            <person name="Lv J."/>
            <person name="Arendt D."/>
            <person name="Savage R."/>
            <person name="Osoegawa K."/>
            <person name="de Jong P."/>
            <person name="Grimwood J."/>
            <person name="Chapman J.A."/>
            <person name="Shapiro H."/>
            <person name="Aerts A."/>
            <person name="Otillar R.P."/>
            <person name="Terry A.Y."/>
            <person name="Boore J.L."/>
            <person name="Grigoriev I.V."/>
            <person name="Lindberg D.R."/>
            <person name="Seaver E.C."/>
            <person name="Weisblat D.A."/>
            <person name="Putnam N.H."/>
            <person name="Rokhsar D.S."/>
        </authorList>
    </citation>
    <scope>NUCLEOTIDE SEQUENCE</scope>
</reference>
<reference evidence="6" key="1">
    <citation type="submission" date="2012-12" db="EMBL/GenBank/DDBJ databases">
        <authorList>
            <person name="Hellsten U."/>
            <person name="Grimwood J."/>
            <person name="Chapman J.A."/>
            <person name="Shapiro H."/>
            <person name="Aerts A."/>
            <person name="Otillar R.P."/>
            <person name="Terry A.Y."/>
            <person name="Boore J.L."/>
            <person name="Simakov O."/>
            <person name="Marletaz F."/>
            <person name="Cho S.-J."/>
            <person name="Edsinger-Gonzales E."/>
            <person name="Havlak P."/>
            <person name="Kuo D.-H."/>
            <person name="Larsson T."/>
            <person name="Lv J."/>
            <person name="Arendt D."/>
            <person name="Savage R."/>
            <person name="Osoegawa K."/>
            <person name="de Jong P."/>
            <person name="Lindberg D.R."/>
            <person name="Seaver E.C."/>
            <person name="Weisblat D.A."/>
            <person name="Putnam N.H."/>
            <person name="Grigoriev I.V."/>
            <person name="Rokhsar D.S."/>
        </authorList>
    </citation>
    <scope>NUCLEOTIDE SEQUENCE</scope>
</reference>
<keyword evidence="6" id="KW-1185">Reference proteome</keyword>
<dbReference type="HOGENOM" id="CLU_006175_9_2_1"/>
<gene>
    <name evidence="4" type="primary">20197358</name>
    <name evidence="5" type="synonym">20197284</name>
    <name evidence="3" type="ORF">HELRODRAFT_153316</name>
    <name evidence="2" type="ORF">HELRODRAFT_153671</name>
</gene>
<dbReference type="Proteomes" id="UP000015101">
    <property type="component" value="Unassembled WGS sequence"/>
</dbReference>
<dbReference type="EnsemblMetazoa" id="HelroT153316">
    <property type="protein sequence ID" value="HelroP153316"/>
    <property type="gene ID" value="HelroG153316"/>
</dbReference>
<dbReference type="EnsemblMetazoa" id="HelroT153671">
    <property type="protein sequence ID" value="HelroP153671"/>
    <property type="gene ID" value="HelroG153671"/>
</dbReference>
<dbReference type="OrthoDB" id="10046160at2759"/>
<organism evidence="4 6">
    <name type="scientific">Helobdella robusta</name>
    <name type="common">Californian leech</name>
    <dbReference type="NCBI Taxonomy" id="6412"/>
    <lineage>
        <taxon>Eukaryota</taxon>
        <taxon>Metazoa</taxon>
        <taxon>Spiralia</taxon>
        <taxon>Lophotrochozoa</taxon>
        <taxon>Annelida</taxon>
        <taxon>Clitellata</taxon>
        <taxon>Hirudinea</taxon>
        <taxon>Rhynchobdellida</taxon>
        <taxon>Glossiphoniidae</taxon>
        <taxon>Helobdella</taxon>
    </lineage>
</organism>
<dbReference type="KEGG" id="hro:HELRODRAFT_153316"/>
<dbReference type="PANTHER" id="PTHR46289">
    <property type="entry name" value="52 KDA REPRESSOR OF THE INHIBITOR OF THE PROTEIN KINASE-LIKE PROTEIN-RELATED"/>
    <property type="match status" value="1"/>
</dbReference>
<dbReference type="AlphaFoldDB" id="T1EL34"/>
<feature type="domain" description="HAT C-terminal dimerisation" evidence="1">
    <location>
        <begin position="3"/>
        <end position="43"/>
    </location>
</feature>
<dbReference type="STRING" id="6412.T1EL34"/>
<dbReference type="EMBL" id="AMQM01007891">
    <property type="status" value="NOT_ANNOTATED_CDS"/>
    <property type="molecule type" value="Genomic_DNA"/>
</dbReference>
<name>T1EL34_HELRO</name>
<dbReference type="GeneID" id="20197358"/>
<evidence type="ECO:0000313" key="2">
    <source>
        <dbReference type="EMBL" id="ESN91890.1"/>
    </source>
</evidence>
<evidence type="ECO:0000313" key="4">
    <source>
        <dbReference type="EnsemblMetazoa" id="HelroP153316"/>
    </source>
</evidence>